<dbReference type="HOGENOM" id="CLU_479482_0_0_1"/>
<dbReference type="PROSITE" id="PS50297">
    <property type="entry name" value="ANK_REP_REGION"/>
    <property type="match status" value="1"/>
</dbReference>
<feature type="repeat" description="ANK" evidence="4">
    <location>
        <begin position="866"/>
        <end position="898"/>
    </location>
</feature>
<dbReference type="Pfam" id="PF00023">
    <property type="entry name" value="Ank"/>
    <property type="match status" value="1"/>
</dbReference>
<feature type="region of interest" description="Disordered" evidence="5">
    <location>
        <begin position="1"/>
        <end position="32"/>
    </location>
</feature>
<feature type="compositionally biased region" description="Basic and acidic residues" evidence="5">
    <location>
        <begin position="687"/>
        <end position="696"/>
    </location>
</feature>
<protein>
    <submittedName>
        <fullName evidence="6">Uncharacterized protein</fullName>
    </submittedName>
</protein>
<feature type="compositionally biased region" description="Pro residues" evidence="5">
    <location>
        <begin position="79"/>
        <end position="94"/>
    </location>
</feature>
<dbReference type="InterPro" id="IPR002110">
    <property type="entry name" value="Ankyrin_rpt"/>
</dbReference>
<evidence type="ECO:0000313" key="6">
    <source>
        <dbReference type="Ensembl" id="ENSOANP00000018036.3"/>
    </source>
</evidence>
<dbReference type="AlphaFoldDB" id="F6T6W3"/>
<evidence type="ECO:0000256" key="3">
    <source>
        <dbReference type="ARBA" id="ARBA00023054"/>
    </source>
</evidence>
<feature type="compositionally biased region" description="Low complexity" evidence="5">
    <location>
        <begin position="187"/>
        <end position="201"/>
    </location>
</feature>
<reference evidence="6" key="3">
    <citation type="submission" date="2025-09" db="UniProtKB">
        <authorList>
            <consortium name="Ensembl"/>
        </authorList>
    </citation>
    <scope>IDENTIFICATION</scope>
    <source>
        <strain evidence="6">Glennie</strain>
    </source>
</reference>
<feature type="compositionally biased region" description="Pro residues" evidence="5">
    <location>
        <begin position="202"/>
        <end position="212"/>
    </location>
</feature>
<dbReference type="GO" id="GO:0030837">
    <property type="term" value="P:negative regulation of actin filament polymerization"/>
    <property type="evidence" value="ECO:0007669"/>
    <property type="project" value="InterPro"/>
</dbReference>
<evidence type="ECO:0000256" key="5">
    <source>
        <dbReference type="SAM" id="MobiDB-lite"/>
    </source>
</evidence>
<feature type="compositionally biased region" description="Basic and acidic residues" evidence="5">
    <location>
        <begin position="415"/>
        <end position="424"/>
    </location>
</feature>
<accession>F6T6W3</accession>
<evidence type="ECO:0000313" key="7">
    <source>
        <dbReference type="Proteomes" id="UP000002279"/>
    </source>
</evidence>
<keyword evidence="1" id="KW-0677">Repeat</keyword>
<dbReference type="GeneTree" id="ENSGT00940000158468"/>
<dbReference type="Ensembl" id="ENSOANT00000018039.3">
    <property type="protein sequence ID" value="ENSOANP00000018036.3"/>
    <property type="gene ID" value="ENSOANG00000011380.3"/>
</dbReference>
<feature type="region of interest" description="Disordered" evidence="5">
    <location>
        <begin position="156"/>
        <end position="329"/>
    </location>
</feature>
<keyword evidence="7" id="KW-1185">Reference proteome</keyword>
<dbReference type="SUPFAM" id="SSF48403">
    <property type="entry name" value="Ankyrin repeat"/>
    <property type="match status" value="1"/>
</dbReference>
<dbReference type="InterPro" id="IPR021939">
    <property type="entry name" value="KN_motif"/>
</dbReference>
<name>F6T6W3_ORNAN</name>
<dbReference type="Gene3D" id="1.25.40.20">
    <property type="entry name" value="Ankyrin repeat-containing domain"/>
    <property type="match status" value="1"/>
</dbReference>
<feature type="region of interest" description="Disordered" evidence="5">
    <location>
        <begin position="360"/>
        <end position="522"/>
    </location>
</feature>
<dbReference type="InterPro" id="IPR036770">
    <property type="entry name" value="Ankyrin_rpt-contain_sf"/>
</dbReference>
<reference evidence="6 7" key="1">
    <citation type="journal article" date="2008" name="Nature">
        <title>Genome analysis of the platypus reveals unique signatures of evolution.</title>
        <authorList>
            <person name="Warren W.C."/>
            <person name="Hillier L.W."/>
            <person name="Marshall Graves J.A."/>
            <person name="Birney E."/>
            <person name="Ponting C.P."/>
            <person name="Grutzner F."/>
            <person name="Belov K."/>
            <person name="Miller W."/>
            <person name="Clarke L."/>
            <person name="Chinwalla A.T."/>
            <person name="Yang S.P."/>
            <person name="Heger A."/>
            <person name="Locke D.P."/>
            <person name="Miethke P."/>
            <person name="Waters P.D."/>
            <person name="Veyrunes F."/>
            <person name="Fulton L."/>
            <person name="Fulton B."/>
            <person name="Graves T."/>
            <person name="Wallis J."/>
            <person name="Puente X.S."/>
            <person name="Lopez-Otin C."/>
            <person name="Ordonez G.R."/>
            <person name="Eichler E.E."/>
            <person name="Chen L."/>
            <person name="Cheng Z."/>
            <person name="Deakin J.E."/>
            <person name="Alsop A."/>
            <person name="Thompson K."/>
            <person name="Kirby P."/>
            <person name="Papenfuss A.T."/>
            <person name="Wakefield M.J."/>
            <person name="Olender T."/>
            <person name="Lancet D."/>
            <person name="Huttley G.A."/>
            <person name="Smit A.F."/>
            <person name="Pask A."/>
            <person name="Temple-Smith P."/>
            <person name="Batzer M.A."/>
            <person name="Walker J.A."/>
            <person name="Konkel M.K."/>
            <person name="Harris R.S."/>
            <person name="Whittington C.M."/>
            <person name="Wong E.S."/>
            <person name="Gemmell N.J."/>
            <person name="Buschiazzo E."/>
            <person name="Vargas Jentzsch I.M."/>
            <person name="Merkel A."/>
            <person name="Schmitz J."/>
            <person name="Zemann A."/>
            <person name="Churakov G."/>
            <person name="Kriegs J.O."/>
            <person name="Brosius J."/>
            <person name="Murchison E.P."/>
            <person name="Sachidanandam R."/>
            <person name="Smith C."/>
            <person name="Hannon G.J."/>
            <person name="Tsend-Ayush E."/>
            <person name="McMillan D."/>
            <person name="Attenborough R."/>
            <person name="Rens W."/>
            <person name="Ferguson-Smith M."/>
            <person name="Lefevre C.M."/>
            <person name="Sharp J.A."/>
            <person name="Nicholas K.R."/>
            <person name="Ray D.A."/>
            <person name="Kube M."/>
            <person name="Reinhardt R."/>
            <person name="Pringle T.H."/>
            <person name="Taylor J."/>
            <person name="Jones R.C."/>
            <person name="Nixon B."/>
            <person name="Dacheux J.L."/>
            <person name="Niwa H."/>
            <person name="Sekita Y."/>
            <person name="Huang X."/>
            <person name="Stark A."/>
            <person name="Kheradpour P."/>
            <person name="Kellis M."/>
            <person name="Flicek P."/>
            <person name="Chen Y."/>
            <person name="Webber C."/>
            <person name="Hardison R."/>
            <person name="Nelson J."/>
            <person name="Hallsworth-Pepin K."/>
            <person name="Delehaunty K."/>
            <person name="Markovic C."/>
            <person name="Minx P."/>
            <person name="Feng Y."/>
            <person name="Kremitzki C."/>
            <person name="Mitreva M."/>
            <person name="Glasscock J."/>
            <person name="Wylie T."/>
            <person name="Wohldmann P."/>
            <person name="Thiru P."/>
            <person name="Nhan M.N."/>
            <person name="Pohl C.S."/>
            <person name="Smith S.M."/>
            <person name="Hou S."/>
            <person name="Nefedov M."/>
            <person name="de Jong P.J."/>
            <person name="Renfree M.B."/>
            <person name="Mardis E.R."/>
            <person name="Wilson R.K."/>
        </authorList>
    </citation>
    <scope>NUCLEOTIDE SEQUENCE [LARGE SCALE GENOMIC DNA]</scope>
    <source>
        <strain evidence="6 7">Glennie</strain>
    </source>
</reference>
<feature type="repeat" description="ANK" evidence="4">
    <location>
        <begin position="794"/>
        <end position="819"/>
    </location>
</feature>
<feature type="region of interest" description="Disordered" evidence="5">
    <location>
        <begin position="577"/>
        <end position="723"/>
    </location>
</feature>
<organism evidence="6 7">
    <name type="scientific">Ornithorhynchus anatinus</name>
    <name type="common">Duckbill platypus</name>
    <dbReference type="NCBI Taxonomy" id="9258"/>
    <lineage>
        <taxon>Eukaryota</taxon>
        <taxon>Metazoa</taxon>
        <taxon>Chordata</taxon>
        <taxon>Craniata</taxon>
        <taxon>Vertebrata</taxon>
        <taxon>Euteleostomi</taxon>
        <taxon>Mammalia</taxon>
        <taxon>Monotremata</taxon>
        <taxon>Ornithorhynchidae</taxon>
        <taxon>Ornithorhynchus</taxon>
    </lineage>
</organism>
<dbReference type="Pfam" id="PF12796">
    <property type="entry name" value="Ank_2"/>
    <property type="match status" value="1"/>
</dbReference>
<dbReference type="eggNOG" id="KOG0514">
    <property type="taxonomic scope" value="Eukaryota"/>
</dbReference>
<dbReference type="STRING" id="9258.ENSOANP00000018036"/>
<feature type="region of interest" description="Disordered" evidence="5">
    <location>
        <begin position="59"/>
        <end position="120"/>
    </location>
</feature>
<dbReference type="PANTHER" id="PTHR24168:SF24">
    <property type="entry name" value="KN MOTIF AND ANKYRIN REPEAT DOMAIN-CONTAINING PROTEIN 4"/>
    <property type="match status" value="1"/>
</dbReference>
<dbReference type="Bgee" id="ENSOANG00000011380">
    <property type="expression patterns" value="Expressed in endometrium and 7 other cell types or tissues"/>
</dbReference>
<reference evidence="6" key="2">
    <citation type="submission" date="2025-08" db="UniProtKB">
        <authorList>
            <consortium name="Ensembl"/>
        </authorList>
    </citation>
    <scope>IDENTIFICATION</scope>
    <source>
        <strain evidence="6">Glennie</strain>
    </source>
</reference>
<evidence type="ECO:0000256" key="4">
    <source>
        <dbReference type="PROSITE-ProRule" id="PRU00023"/>
    </source>
</evidence>
<dbReference type="InterPro" id="IPR047184">
    <property type="entry name" value="KANK1-4"/>
</dbReference>
<feature type="compositionally biased region" description="Low complexity" evidence="5">
    <location>
        <begin position="486"/>
        <end position="501"/>
    </location>
</feature>
<proteinExistence type="predicted"/>
<evidence type="ECO:0000256" key="1">
    <source>
        <dbReference type="ARBA" id="ARBA00022737"/>
    </source>
</evidence>
<sequence length="972" mass="101737">EEGVDGAKGGQPPPGDGSEDPAPNHPYSVETPYGFHLDLDFLKYVDDIEKGNTIKRISVRRKAKQAKFSTLPRNFGLPEPGPRPAPPPPGPAEPPDASLKTGPAVPLLPPRGSVQLPGDGRAGRLCGAELRVATEEAGGRGRPQLLRASSMPVALPWNRGSDEAGPTAAPARLPVLPPLRDEARVSEGAFGPAPGLPGALGHPPPPPPPPQPRGREAEEPMPAVPERGWQGADHPPGEEEEAGDGHDDSLPPEASPPQDRLTGAEGPGEDAVGPGPEAEARLGGLFPSPPPLPSPTLENQLLPEIELNIRELPPPPPPPGKTCEEEGTGSVAALKERVAELERELARRTEALERAGAALRLRAEEVAAGEGGTGRPEGRNGRGGVRDVGDTEPGGPRGRGLRDATTNTGPLDGGPVRESRDKAVHVRFPVAEGPGAGGESPETLPPGPEANAESPASPPRYLLTELKIEEGAADGQIGGPGPGPDPASSSSSSSEGAPLGRPEGGGREEPRPDGGTPADATLGQYVKKIQELLQEQWLCLQHGYPELASAIKQPASKLSSIQNQLVNSLNLLLSAYSNQAPAPARDPDEDPAPDRRPPGKSAPRRGATFPPEISPSPSLKSIMKKKESGFPPGSPGTKKNLQFVGVNGGYETTSSEETSGEDSPAEGLSDSEVERRCEAPEGGSGRDVAETARDPSETTGQQRGGPGDRVAAGTPPRSERCKPSEEFLSGCRLLSRHLSDLKTSRQSYDAVCQEWFRVSGRKSSSPAAVDAYLEGCRAVRPEALEMLVNLADGNGNTALHYSVSHSNFAVVKRLLETGVCHVDLQNRAGYTAVMITPLAAAETEEDVAVVLRLLREGDVNIRASQGGQTALMLGVSHDRGDMVTALLTCHADVNLQDHAGTSALMLAARHGNADMAKILLAHPGCDASLTDKVARGMQTLRVSSEHPSVLTMARIHSLIIIINKNNNNNGIC</sequence>
<evidence type="ECO:0000256" key="2">
    <source>
        <dbReference type="ARBA" id="ARBA00023043"/>
    </source>
</evidence>
<keyword evidence="2 4" id="KW-0040">ANK repeat</keyword>
<dbReference type="PROSITE" id="PS50088">
    <property type="entry name" value="ANK_REPEAT"/>
    <property type="match status" value="3"/>
</dbReference>
<dbReference type="Proteomes" id="UP000002279">
    <property type="component" value="Chromosome 18"/>
</dbReference>
<dbReference type="SMART" id="SM00248">
    <property type="entry name" value="ANK"/>
    <property type="match status" value="4"/>
</dbReference>
<feature type="repeat" description="ANK" evidence="4">
    <location>
        <begin position="899"/>
        <end position="932"/>
    </location>
</feature>
<keyword evidence="3" id="KW-0175">Coiled coil</keyword>
<feature type="compositionally biased region" description="Basic and acidic residues" evidence="5">
    <location>
        <begin position="376"/>
        <end position="389"/>
    </location>
</feature>
<dbReference type="PANTHER" id="PTHR24168">
    <property type="entry name" value="KN MOTIF AND ANKYRIN REPEAT DOMAIN-CONTAINING"/>
    <property type="match status" value="1"/>
</dbReference>
<dbReference type="Pfam" id="PF12075">
    <property type="entry name" value="KN_motif"/>
    <property type="match status" value="1"/>
</dbReference>